<evidence type="ECO:0000313" key="2">
    <source>
        <dbReference type="EMBL" id="CAK0831446.1"/>
    </source>
</evidence>
<evidence type="ECO:0000256" key="1">
    <source>
        <dbReference type="SAM" id="MobiDB-lite"/>
    </source>
</evidence>
<comment type="caution">
    <text evidence="2">The sequence shown here is derived from an EMBL/GenBank/DDBJ whole genome shotgun (WGS) entry which is preliminary data.</text>
</comment>
<keyword evidence="3" id="KW-1185">Reference proteome</keyword>
<organism evidence="2 3">
    <name type="scientific">Prorocentrum cordatum</name>
    <dbReference type="NCBI Taxonomy" id="2364126"/>
    <lineage>
        <taxon>Eukaryota</taxon>
        <taxon>Sar</taxon>
        <taxon>Alveolata</taxon>
        <taxon>Dinophyceae</taxon>
        <taxon>Prorocentrales</taxon>
        <taxon>Prorocentraceae</taxon>
        <taxon>Prorocentrum</taxon>
    </lineage>
</organism>
<proteinExistence type="predicted"/>
<accession>A0ABN9SID4</accession>
<gene>
    <name evidence="2" type="ORF">PCOR1329_LOCUS29760</name>
</gene>
<evidence type="ECO:0000313" key="3">
    <source>
        <dbReference type="Proteomes" id="UP001189429"/>
    </source>
</evidence>
<feature type="region of interest" description="Disordered" evidence="1">
    <location>
        <begin position="1"/>
        <end position="40"/>
    </location>
</feature>
<feature type="compositionally biased region" description="Low complexity" evidence="1">
    <location>
        <begin position="1"/>
        <end position="16"/>
    </location>
</feature>
<reference evidence="2" key="1">
    <citation type="submission" date="2023-10" db="EMBL/GenBank/DDBJ databases">
        <authorList>
            <person name="Chen Y."/>
            <person name="Shah S."/>
            <person name="Dougan E. K."/>
            <person name="Thang M."/>
            <person name="Chan C."/>
        </authorList>
    </citation>
    <scope>NUCLEOTIDE SEQUENCE [LARGE SCALE GENOMIC DNA]</scope>
</reference>
<dbReference type="EMBL" id="CAUYUJ010011259">
    <property type="protein sequence ID" value="CAK0831446.1"/>
    <property type="molecule type" value="Genomic_DNA"/>
</dbReference>
<sequence length="796" mass="84864">MSGAGAESAEESSGSASGSGEGGDSPAAGPSPTESLEEDGWQLLAENFQALEEEQGDLNEFGEDDPPRLEVGATLAWQLLSAPLGRESLGAFGVNGPPMNVMDCCPVSGRVFVANQRSLLGFSLASLRRLATQENAAGTALREDQEAAEGGEWRCERPLLLRAQANRLRCGQIAGRAVVATVDAAGGVTVVPSDRAGLEPVVTVTNKARARASGDRGCRVRPDAWTASEHRGALVNPMAPDEAAWTGAPVSTWGLALAPHGDQPPESGVGALAVSANDHEVRVWFVAPPRGERADAWEPPGGPSVDLAGGLLAAASLDGFVRERHSPWTDKAAALWAVTLPSQDSREAPPLLPLDRVSLGQGVGGSRLLTLPQAQVTMYTDSPFVKVQTEPSIPMSPHAAVSLELKSGLCQPWMRVIPVPRPFPVVRPSGCASADFNEMWEQIRMSMPTGSGGEGDLSKGWGMFIGAAEQEWCDVYQVSNDRSKHLGRAQVVSDGLLEAKKVQTWPQVQGPFGAFSDHDVLTWIAHDGASVNIRDVSAWYLRKLLVRGFEAWQWAKVAGAEGCEHLDKGAAMAPLLRLLKGSRPQSHQCRDLGSLALQERDYLRSVLINGQWPMARKREAGFRFQLAQVLVEDVAHFIARAGASVDSRDTVLLRPGARPNKAPVLQLVFPKLGHELVGPQGARWCVRCRVPSPSKAECLGAVVSRAVEANRRIIADGLNGHKLVCFVTDRALDRHHFAVVGCQVCGAATSVQRKSLARPCTKPGVHGARAKRAMEGGYVPHVKGAKVRTSVVALSP</sequence>
<name>A0ABN9SID4_9DINO</name>
<protein>
    <submittedName>
        <fullName evidence="2">Uncharacterized protein</fullName>
    </submittedName>
</protein>
<dbReference type="Proteomes" id="UP001189429">
    <property type="component" value="Unassembled WGS sequence"/>
</dbReference>